<protein>
    <submittedName>
        <fullName evidence="1">Glycosyltransferase</fullName>
    </submittedName>
</protein>
<sequence length="58" mass="6237">MDVKVEANTMYRVKMDMTAKDAGWLKAILQNAAGPGEPAEATNIRAAIFRALDDAGVE</sequence>
<evidence type="ECO:0000313" key="1">
    <source>
        <dbReference type="EMBL" id="QYW02022.1"/>
    </source>
</evidence>
<keyword evidence="2" id="KW-1185">Reference proteome</keyword>
<gene>
    <name evidence="1" type="ORF">CPT_Siara_019</name>
</gene>
<dbReference type="EMBL" id="MZ326859">
    <property type="protein sequence ID" value="QYW02022.1"/>
    <property type="molecule type" value="Genomic_DNA"/>
</dbReference>
<evidence type="ECO:0000313" key="2">
    <source>
        <dbReference type="Proteomes" id="UP000827319"/>
    </source>
</evidence>
<dbReference type="Proteomes" id="UP000827319">
    <property type="component" value="Segment"/>
</dbReference>
<name>A0AAE8BI85_9CAUD</name>
<organism evidence="1 2">
    <name type="scientific">Stenotrophomonas phage Siara</name>
    <dbReference type="NCBI Taxonomy" id="2859658"/>
    <lineage>
        <taxon>Viruses</taxon>
        <taxon>Duplodnaviria</taxon>
        <taxon>Heunggongvirae</taxon>
        <taxon>Uroviricota</taxon>
        <taxon>Caudoviricetes</taxon>
        <taxon>Beaumontvirinae</taxon>
        <taxon>Siaravirus</taxon>
        <taxon>Siaravirus siara</taxon>
    </lineage>
</organism>
<proteinExistence type="predicted"/>
<reference evidence="1" key="1">
    <citation type="submission" date="2021-06" db="EMBL/GenBank/DDBJ databases">
        <title>Complete genome sequence of Stenotrophomonas maltophilia phage Siara.</title>
        <authorList>
            <person name="Marmion J."/>
            <person name="Tate N."/>
            <person name="Clark J."/>
            <person name="Le T."/>
            <person name="Liu M."/>
            <person name="Burrowes B."/>
            <person name="Gill J."/>
        </authorList>
    </citation>
    <scope>NUCLEOTIDE SEQUENCE</scope>
</reference>
<accession>A0AAE8BI85</accession>